<feature type="region of interest" description="Disordered" evidence="1">
    <location>
        <begin position="21"/>
        <end position="43"/>
    </location>
</feature>
<evidence type="ECO:0000313" key="2">
    <source>
        <dbReference type="EMBL" id="CAD7202702.1"/>
    </source>
</evidence>
<dbReference type="AlphaFoldDB" id="A0A7R8ZCK3"/>
<name>A0A7R8ZCK3_TIMDO</name>
<reference evidence="2" key="1">
    <citation type="submission" date="2020-11" db="EMBL/GenBank/DDBJ databases">
        <authorList>
            <person name="Tran Van P."/>
        </authorList>
    </citation>
    <scope>NUCLEOTIDE SEQUENCE</scope>
</reference>
<protein>
    <submittedName>
        <fullName evidence="2">Uncharacterized protein</fullName>
    </submittedName>
</protein>
<evidence type="ECO:0000256" key="1">
    <source>
        <dbReference type="SAM" id="MobiDB-lite"/>
    </source>
</evidence>
<gene>
    <name evidence="2" type="ORF">TDIB3V08_LOCUS8882</name>
</gene>
<accession>A0A7R8ZCK3</accession>
<dbReference type="EMBL" id="OA569703">
    <property type="protein sequence ID" value="CAD7202702.1"/>
    <property type="molecule type" value="Genomic_DNA"/>
</dbReference>
<sequence>MYKYSRAIVQPRSVAQLELNKPRWSSPPSACHGDGAPSSRVTKETSCYSSDQRILDRIDHRADEQPRYSFTNSEQFFSNCEAFDNLSLHFRRPPYDGAQYGRTALGSTLVSLDLYRLPIPGPLGTCASRQTPQTMPATSLADETNIGRTTLQCAQQYNNYMGERQYFHQYWKVERDIVSIIDRIGASDNISINTQFRSSHAPVTVTMTDPITDDLVLENDEDIVGSSGSREEEDALRHLIEHYELSPELKELKKRSGRSADEGYTPFSWVYCALSFLERSSSGTGSTDVDDEEESCRNTRCREFGVLTNKQQVLV</sequence>
<organism evidence="2">
    <name type="scientific">Timema douglasi</name>
    <name type="common">Walking stick</name>
    <dbReference type="NCBI Taxonomy" id="61478"/>
    <lineage>
        <taxon>Eukaryota</taxon>
        <taxon>Metazoa</taxon>
        <taxon>Ecdysozoa</taxon>
        <taxon>Arthropoda</taxon>
        <taxon>Hexapoda</taxon>
        <taxon>Insecta</taxon>
        <taxon>Pterygota</taxon>
        <taxon>Neoptera</taxon>
        <taxon>Polyneoptera</taxon>
        <taxon>Phasmatodea</taxon>
        <taxon>Timematodea</taxon>
        <taxon>Timematoidea</taxon>
        <taxon>Timematidae</taxon>
        <taxon>Timema</taxon>
    </lineage>
</organism>
<proteinExistence type="predicted"/>